<dbReference type="EMBL" id="CM002237">
    <property type="protein sequence ID" value="EAA34140.1"/>
    <property type="molecule type" value="Genomic_DNA"/>
</dbReference>
<dbReference type="PIR" id="T49596">
    <property type="entry name" value="T49596"/>
</dbReference>
<feature type="region of interest" description="Disordered" evidence="1">
    <location>
        <begin position="1"/>
        <end position="39"/>
    </location>
</feature>
<keyword evidence="3" id="KW-1185">Reference proteome</keyword>
<evidence type="ECO:0000256" key="1">
    <source>
        <dbReference type="SAM" id="MobiDB-lite"/>
    </source>
</evidence>
<reference evidence="2 3" key="1">
    <citation type="journal article" date="2003" name="Nature">
        <title>The genome sequence of the filamentous fungus Neurospora crassa.</title>
        <authorList>
            <person name="Galagan J.E."/>
            <person name="Calvo S.E."/>
            <person name="Borkovich K.A."/>
            <person name="Selker E.U."/>
            <person name="Read N.D."/>
            <person name="Jaffe D."/>
            <person name="FitzHugh W."/>
            <person name="Ma L.J."/>
            <person name="Smirnov S."/>
            <person name="Purcell S."/>
            <person name="Rehman B."/>
            <person name="Elkins T."/>
            <person name="Engels R."/>
            <person name="Wang S."/>
            <person name="Nielsen C.B."/>
            <person name="Butler J."/>
            <person name="Endrizzi M."/>
            <person name="Qui D."/>
            <person name="Ianakiev P."/>
            <person name="Bell-Pedersen D."/>
            <person name="Nelson M.A."/>
            <person name="Werner-Washburne M."/>
            <person name="Selitrennikoff C.P."/>
            <person name="Kinsey J.A."/>
            <person name="Braun E.L."/>
            <person name="Zelter A."/>
            <person name="Schulte U."/>
            <person name="Kothe G.O."/>
            <person name="Jedd G."/>
            <person name="Mewes W."/>
            <person name="Staben C."/>
            <person name="Marcotte E."/>
            <person name="Greenberg D."/>
            <person name="Roy A."/>
            <person name="Foley K."/>
            <person name="Naylor J."/>
            <person name="Stange-Thomann N."/>
            <person name="Barrett R."/>
            <person name="Gnerre S."/>
            <person name="Kamal M."/>
            <person name="Kamvysselis M."/>
            <person name="Mauceli E."/>
            <person name="Bielke C."/>
            <person name="Rudd S."/>
            <person name="Frishman D."/>
            <person name="Krystofova S."/>
            <person name="Rasmussen C."/>
            <person name="Metzenberg R.L."/>
            <person name="Perkins D.D."/>
            <person name="Kroken S."/>
            <person name="Cogoni C."/>
            <person name="Macino G."/>
            <person name="Catcheside D."/>
            <person name="Li W."/>
            <person name="Pratt R.J."/>
            <person name="Osmani S.A."/>
            <person name="DeSouza C.P."/>
            <person name="Glass L."/>
            <person name="Orbach M.J."/>
            <person name="Berglund J.A."/>
            <person name="Voelker R."/>
            <person name="Yarden O."/>
            <person name="Plamann M."/>
            <person name="Seiler S."/>
            <person name="Dunlap J."/>
            <person name="Radford A."/>
            <person name="Aramayo R."/>
            <person name="Natvig D.O."/>
            <person name="Alex L.A."/>
            <person name="Mannhaupt G."/>
            <person name="Ebbole D.J."/>
            <person name="Freitag M."/>
            <person name="Paulsen I."/>
            <person name="Sachs M.S."/>
            <person name="Lander E.S."/>
            <person name="Nusbaum C."/>
            <person name="Birren B."/>
        </authorList>
    </citation>
    <scope>NUCLEOTIDE SEQUENCE [LARGE SCALE GENOMIC DNA]</scope>
    <source>
        <strain evidence="3">ATCC 24698 / 74-OR23-1A / CBS 708.71 / DSM 1257 / FGSC 987</strain>
    </source>
</reference>
<evidence type="ECO:0000313" key="2">
    <source>
        <dbReference type="EMBL" id="EAA34140.1"/>
    </source>
</evidence>
<protein>
    <submittedName>
        <fullName evidence="2">Uncharacterized protein</fullName>
    </submittedName>
</protein>
<dbReference type="AlphaFoldDB" id="Q1K8M8"/>
<proteinExistence type="predicted"/>
<feature type="compositionally biased region" description="Basic and acidic residues" evidence="1">
    <location>
        <begin position="1"/>
        <end position="25"/>
    </location>
</feature>
<dbReference type="RefSeq" id="XP_963376.1">
    <property type="nucleotide sequence ID" value="XM_958283.1"/>
</dbReference>
<dbReference type="VEuPathDB" id="FungiDB:NCU09612"/>
<dbReference type="PaxDb" id="5141-EFNCRP00000009442"/>
<name>Q1K8M8_NEUCR</name>
<organism evidence="2 3">
    <name type="scientific">Neurospora crassa (strain ATCC 24698 / 74-OR23-1A / CBS 708.71 / DSM 1257 / FGSC 987)</name>
    <dbReference type="NCBI Taxonomy" id="367110"/>
    <lineage>
        <taxon>Eukaryota</taxon>
        <taxon>Fungi</taxon>
        <taxon>Dikarya</taxon>
        <taxon>Ascomycota</taxon>
        <taxon>Pezizomycotina</taxon>
        <taxon>Sordariomycetes</taxon>
        <taxon>Sordariomycetidae</taxon>
        <taxon>Sordariales</taxon>
        <taxon>Sordariaceae</taxon>
        <taxon>Neurospora</taxon>
    </lineage>
</organism>
<dbReference type="InParanoid" id="Q1K8M8"/>
<dbReference type="KEGG" id="ncr:NCU09612"/>
<sequence>MSKEKTGFRQRFKETFRHKSSERRAASTHGKSRNSSLDMNETIVTEGRQALNGWPSKISDIAKHVPEGTPAANGLDLVRDLISSLADDLDSAPISTTSSATTQEVRALFGKMATARAHFDQQHQLVDSIVGNKSVAEKLKITVLINTEVKNMLDNVLELVLQAQLAHQVQPYLSAAQLYTSKIKHLEHEIRSLEESIESVNTPRVVNTYSGSGHQSIHNGSGTQNNNNGNGLFNHGPLSVSRDLHFGSSPQSAEPKPSP</sequence>
<feature type="region of interest" description="Disordered" evidence="1">
    <location>
        <begin position="208"/>
        <end position="259"/>
    </location>
</feature>
<dbReference type="SMR" id="Q1K8M8"/>
<evidence type="ECO:0000313" key="3">
    <source>
        <dbReference type="Proteomes" id="UP000001805"/>
    </source>
</evidence>
<gene>
    <name evidence="2" type="ORF">NCU09612</name>
</gene>
<dbReference type="HOGENOM" id="CLU_1073984_0_0_1"/>
<dbReference type="GeneID" id="3879532"/>
<feature type="compositionally biased region" description="Low complexity" evidence="1">
    <location>
        <begin position="219"/>
        <end position="236"/>
    </location>
</feature>
<dbReference type="Proteomes" id="UP000001805">
    <property type="component" value="Chromosome 6, Linkage Group II"/>
</dbReference>
<accession>Q1K8M8</accession>
<feature type="compositionally biased region" description="Polar residues" evidence="1">
    <location>
        <begin position="208"/>
        <end position="218"/>
    </location>
</feature>